<protein>
    <submittedName>
        <fullName evidence="11">Putative ferric-chelate reductase 1</fullName>
    </submittedName>
</protein>
<dbReference type="FunFam" id="2.60.40.4060:FF:000003">
    <property type="entry name" value="Ferric chelate reductase 1"/>
    <property type="match status" value="1"/>
</dbReference>
<dbReference type="GO" id="GO:0042742">
    <property type="term" value="P:defense response to bacterium"/>
    <property type="evidence" value="ECO:0007669"/>
    <property type="project" value="UniProtKB-KW"/>
</dbReference>
<dbReference type="OMA" id="AITFNWI"/>
<dbReference type="CDD" id="cd08544">
    <property type="entry name" value="Reeler"/>
    <property type="match status" value="1"/>
</dbReference>
<evidence type="ECO:0000256" key="1">
    <source>
        <dbReference type="ARBA" id="ARBA00004613"/>
    </source>
</evidence>
<feature type="domain" description="Reelin" evidence="10">
    <location>
        <begin position="8"/>
        <end position="170"/>
    </location>
</feature>
<keyword evidence="5" id="KW-0399">Innate immunity</keyword>
<keyword evidence="3" id="KW-0964">Secreted</keyword>
<dbReference type="AlphaFoldDB" id="A0A226EIV7"/>
<evidence type="ECO:0000256" key="9">
    <source>
        <dbReference type="SAM" id="SignalP"/>
    </source>
</evidence>
<organism evidence="11 12">
    <name type="scientific">Folsomia candida</name>
    <name type="common">Springtail</name>
    <dbReference type="NCBI Taxonomy" id="158441"/>
    <lineage>
        <taxon>Eukaryota</taxon>
        <taxon>Metazoa</taxon>
        <taxon>Ecdysozoa</taxon>
        <taxon>Arthropoda</taxon>
        <taxon>Hexapoda</taxon>
        <taxon>Collembola</taxon>
        <taxon>Entomobryomorpha</taxon>
        <taxon>Isotomoidea</taxon>
        <taxon>Isotomidae</taxon>
        <taxon>Proisotominae</taxon>
        <taxon>Folsomia</taxon>
    </lineage>
</organism>
<comment type="caution">
    <text evidence="11">The sequence shown here is derived from an EMBL/GenBank/DDBJ whole genome shotgun (WGS) entry which is preliminary data.</text>
</comment>
<accession>A0A226EIV7</accession>
<evidence type="ECO:0000256" key="5">
    <source>
        <dbReference type="ARBA" id="ARBA00022588"/>
    </source>
</evidence>
<evidence type="ECO:0000256" key="7">
    <source>
        <dbReference type="ARBA" id="ARBA00022859"/>
    </source>
</evidence>
<dbReference type="Pfam" id="PF02014">
    <property type="entry name" value="Reeler"/>
    <property type="match status" value="1"/>
</dbReference>
<keyword evidence="7" id="KW-0391">Immunity</keyword>
<dbReference type="EMBL" id="LNIX01000003">
    <property type="protein sequence ID" value="OXA57625.1"/>
    <property type="molecule type" value="Genomic_DNA"/>
</dbReference>
<dbReference type="Gene3D" id="2.60.40.4060">
    <property type="entry name" value="Reeler domain"/>
    <property type="match status" value="1"/>
</dbReference>
<evidence type="ECO:0000259" key="10">
    <source>
        <dbReference type="PROSITE" id="PS51019"/>
    </source>
</evidence>
<dbReference type="PANTHER" id="PTHR45828">
    <property type="entry name" value="CYTOCHROME B561/FERRIC REDUCTASE TRANSMEMBRANE"/>
    <property type="match status" value="1"/>
</dbReference>
<dbReference type="STRING" id="158441.A0A226EIV7"/>
<evidence type="ECO:0000313" key="11">
    <source>
        <dbReference type="EMBL" id="OXA57625.1"/>
    </source>
</evidence>
<keyword evidence="4" id="KW-0929">Antimicrobial</keyword>
<feature type="signal peptide" evidence="9">
    <location>
        <begin position="1"/>
        <end position="16"/>
    </location>
</feature>
<dbReference type="GO" id="GO:0045087">
    <property type="term" value="P:innate immune response"/>
    <property type="evidence" value="ECO:0007669"/>
    <property type="project" value="UniProtKB-KW"/>
</dbReference>
<name>A0A226EIV7_FOLCA</name>
<dbReference type="GO" id="GO:0016020">
    <property type="term" value="C:membrane"/>
    <property type="evidence" value="ECO:0007669"/>
    <property type="project" value="TreeGrafter"/>
</dbReference>
<evidence type="ECO:0000256" key="2">
    <source>
        <dbReference type="ARBA" id="ARBA00008501"/>
    </source>
</evidence>
<comment type="subcellular location">
    <subcellularLocation>
        <location evidence="1">Secreted</location>
    </subcellularLocation>
</comment>
<dbReference type="PANTHER" id="PTHR45828:SF9">
    <property type="entry name" value="CELL WALL INTEGRITY AND STRESS RESPONSE COMPONENT 4-LIKE-RELATED"/>
    <property type="match status" value="1"/>
</dbReference>
<proteinExistence type="inferred from homology"/>
<sequence length="170" mass="17902">MAIYHVLCLTLIGVFATRVSGYAGGAPNSEAICQDLTPKHGVDAQSSASPYKLTLDKTEVKPGQEVKLTISGNGVTFKGFLVQGRKVGSEGPSSPVGKFIAVQNAGESQPLNCGNIVGSSITHTNNKEKTSLTLTWVAPESKGTYQLLTTVVQSGYTFWVAQPSESINVV</sequence>
<keyword evidence="12" id="KW-1185">Reference proteome</keyword>
<dbReference type="GO" id="GO:0042832">
    <property type="term" value="P:defense response to protozoan"/>
    <property type="evidence" value="ECO:0007669"/>
    <property type="project" value="UniProtKB-ARBA"/>
</dbReference>
<keyword evidence="8" id="KW-0044">Antibiotic</keyword>
<dbReference type="InterPro" id="IPR051237">
    <property type="entry name" value="Ferric-chelate_Red/DefProt"/>
</dbReference>
<keyword evidence="6 9" id="KW-0732">Signal</keyword>
<evidence type="ECO:0000256" key="3">
    <source>
        <dbReference type="ARBA" id="ARBA00022525"/>
    </source>
</evidence>
<evidence type="ECO:0000256" key="8">
    <source>
        <dbReference type="ARBA" id="ARBA00023022"/>
    </source>
</evidence>
<gene>
    <name evidence="11" type="ORF">Fcan01_08489</name>
</gene>
<comment type="similarity">
    <text evidence="2">Belongs to the insect defense protein family.</text>
</comment>
<dbReference type="GO" id="GO:0005576">
    <property type="term" value="C:extracellular region"/>
    <property type="evidence" value="ECO:0007669"/>
    <property type="project" value="UniProtKB-SubCell"/>
</dbReference>
<reference evidence="11 12" key="1">
    <citation type="submission" date="2015-12" db="EMBL/GenBank/DDBJ databases">
        <title>The genome of Folsomia candida.</title>
        <authorList>
            <person name="Faddeeva A."/>
            <person name="Derks M.F."/>
            <person name="Anvar Y."/>
            <person name="Smit S."/>
            <person name="Van Straalen N."/>
            <person name="Roelofs D."/>
        </authorList>
    </citation>
    <scope>NUCLEOTIDE SEQUENCE [LARGE SCALE GENOMIC DNA]</scope>
    <source>
        <strain evidence="11 12">VU population</strain>
        <tissue evidence="11">Whole body</tissue>
    </source>
</reference>
<dbReference type="InterPro" id="IPR002861">
    <property type="entry name" value="Reeler_dom"/>
</dbReference>
<evidence type="ECO:0000313" key="12">
    <source>
        <dbReference type="Proteomes" id="UP000198287"/>
    </source>
</evidence>
<dbReference type="PROSITE" id="PS51019">
    <property type="entry name" value="REELIN"/>
    <property type="match status" value="1"/>
</dbReference>
<dbReference type="OrthoDB" id="6418377at2759"/>
<dbReference type="Proteomes" id="UP000198287">
    <property type="component" value="Unassembled WGS sequence"/>
</dbReference>
<dbReference type="InterPro" id="IPR042307">
    <property type="entry name" value="Reeler_sf"/>
</dbReference>
<evidence type="ECO:0000256" key="6">
    <source>
        <dbReference type="ARBA" id="ARBA00022729"/>
    </source>
</evidence>
<evidence type="ECO:0000256" key="4">
    <source>
        <dbReference type="ARBA" id="ARBA00022529"/>
    </source>
</evidence>
<feature type="chain" id="PRO_5012081815" evidence="9">
    <location>
        <begin position="17"/>
        <end position="170"/>
    </location>
</feature>